<dbReference type="SMART" id="SM00825">
    <property type="entry name" value="PKS_KS"/>
    <property type="match status" value="1"/>
</dbReference>
<dbReference type="GO" id="GO:0031177">
    <property type="term" value="F:phosphopantetheine binding"/>
    <property type="evidence" value="ECO:0007669"/>
    <property type="project" value="InterPro"/>
</dbReference>
<dbReference type="InterPro" id="IPR036291">
    <property type="entry name" value="NAD(P)-bd_dom_sf"/>
</dbReference>
<feature type="domain" description="Carrier" evidence="7">
    <location>
        <begin position="2360"/>
        <end position="2435"/>
    </location>
</feature>
<dbReference type="CDD" id="cd00833">
    <property type="entry name" value="PKS"/>
    <property type="match status" value="1"/>
</dbReference>
<dbReference type="EMBL" id="JAAMPJ010000012">
    <property type="protein sequence ID" value="NGY64231.1"/>
    <property type="molecule type" value="Genomic_DNA"/>
</dbReference>
<dbReference type="InterPro" id="IPR014030">
    <property type="entry name" value="Ketoacyl_synth_N"/>
</dbReference>
<keyword evidence="3" id="KW-0596">Phosphopantetheine</keyword>
<dbReference type="InterPro" id="IPR020806">
    <property type="entry name" value="PKS_PP-bd"/>
</dbReference>
<dbReference type="InterPro" id="IPR057737">
    <property type="entry name" value="Condensation_MtbB-like"/>
</dbReference>
<dbReference type="PROSITE" id="PS50075">
    <property type="entry name" value="CARRIER"/>
    <property type="match status" value="3"/>
</dbReference>
<dbReference type="InterPro" id="IPR020841">
    <property type="entry name" value="PKS_Beta-ketoAc_synthase_dom"/>
</dbReference>
<dbReference type="Gene3D" id="3.40.50.720">
    <property type="entry name" value="NAD(P)-binding Rossmann-like Domain"/>
    <property type="match status" value="1"/>
</dbReference>
<evidence type="ECO:0000256" key="1">
    <source>
        <dbReference type="ARBA" id="ARBA00001957"/>
    </source>
</evidence>
<dbReference type="Pfam" id="PF16197">
    <property type="entry name" value="KAsynt_C_assoc"/>
    <property type="match status" value="1"/>
</dbReference>
<feature type="domain" description="Ketosynthase family 3 (KS3)" evidence="8">
    <location>
        <begin position="2"/>
        <end position="426"/>
    </location>
</feature>
<dbReference type="InterPro" id="IPR016039">
    <property type="entry name" value="Thiolase-like"/>
</dbReference>
<comment type="pathway">
    <text evidence="2">Siderophore biosynthesis.</text>
</comment>
<dbReference type="SMART" id="SM00822">
    <property type="entry name" value="PKS_KR"/>
    <property type="match status" value="1"/>
</dbReference>
<dbReference type="InterPro" id="IPR036736">
    <property type="entry name" value="ACP-like_sf"/>
</dbReference>
<dbReference type="InterPro" id="IPR057326">
    <property type="entry name" value="KR_dom"/>
</dbReference>
<dbReference type="FunFam" id="3.30.559.10:FF:000023">
    <property type="entry name" value="Non-ribosomal peptide synthetase"/>
    <property type="match status" value="1"/>
</dbReference>
<dbReference type="SUPFAM" id="SSF55048">
    <property type="entry name" value="Probable ACP-binding domain of malonyl-CoA ACP transacylase"/>
    <property type="match status" value="1"/>
</dbReference>
<evidence type="ECO:0000256" key="4">
    <source>
        <dbReference type="ARBA" id="ARBA00022553"/>
    </source>
</evidence>
<dbReference type="GO" id="GO:0016874">
    <property type="term" value="F:ligase activity"/>
    <property type="evidence" value="ECO:0007669"/>
    <property type="project" value="UniProtKB-KW"/>
</dbReference>
<sequence>MQESIAVVGFACRFPGAPDADAFWRNLVDGKETLTRFTDHELARRDVPAGLRRNPSYVPVGGLLDDHDRFDPAPFGLSSVEAELLDPQQRVFLECAWHALEHAGRIGSEDVTGVFAGAALSAYLMTNLGHRFDPLGGADPAGNLGLHTANVADYLPLRTAHRLGLTGPAVAVGATCATSLVAVHVAAQALLAGECDTALAGGTSLRVPQGLGYLHVPDGPFSSDGHTRPYSADARGTVFTQGAGVVVLRRLSDALADGDHVHAVVLGSAVGSDGADRAGFTAPSPEGQARTIAEALAVAGVDPGSVSYVEGHGTGTVLGDPIEVRALRRVFGDADRPWCGLGSVKGNIGHADSAAGIAGLIKVVQSLRHRVLPASLHSSPANPELGLEGSAFRLVERSERWDAGLRRAGVSSFGMGGANCHVVLEEAPSAPAIDPDERAQLVVVSAATARACRDTASSLASSAPLEDMAYTLATGRREMTHRIAVAVESKADPAEALRRATVTEAAGTPPRIVFAFPGGGAQFAGMASSLYHDEPEFAGVVDDIAEFLLPLIGSDVRTVLLDPAATADARSPRIGLPALFTASVATTELLATWGVRPDVVLGHSVGEYAAAVAAGALSWQDAARLVAARSKLMETLPRGAMLSVPLGEDDVRALLAEYPDLDVAAINAADSCALSGPVSVITELRETLAAQGVQAHVVGVDVAAHSRLVEPAMPLLSEVARGLVTHPTTVDLVTTVTGQVASEADLADPERWVRHLRATVRFADALDTALGHEDAVLVQCGPGGMIASLAARRQSVRAAVTTCARADENVDGRAAMLESVGTLWAHGVPVDLAATHTGRRARVPLPGYAFERERYWVEPRTTRSVLVGPETVEPDTIEPLQLPSWRRLTPLVANPGRRWAVVGDGPWAEALRDLVGEVDEAEAVIAVHHGTSLHEAVLGYGRFGDKPLVQLTVRGERVLGDEVVDPVATGVRGLPRVLAQEIPGLRWRTLDVAADQPDAAALAAVLAETADLVDNDGNNAWEMALRNGERWVRHWEPWQPAPVPDLPDDAVVVITGGTGGVGRAVAEELRGRAHVVLASRSGTPSVDVTDAEQLRDLLADVTARHGRIDVVIHAPVLVELAALSEMDERVARDTLAPKESGAVNLRAAIESLAEDVRPRAVVLMSSAAGTIGGFGLGAYVAASRFLDGFATGDPAWVAVDWDRWRFGTALEREAAAEITMRHALDAPDAVRALLRVCALALAGVAPRQIAVSPAELNTRSLAIAQREIRGASGGAGLSTPAERLVAEVLGEALGRPVTSRDDDFFALGGHSLLATRVLASLRDHHGVELRLRDLLTRPTVAGLAELIGTAEASAERVAPATTESRPSSEPFPLTRVQHAYWLGRSSAFALGEVGCHFYLEHDCAELDVQRYQTAWNKLIARHEMLRSVITADGRNLVLPEVPTYVVPVHEPRNEAEFEALRDRLSHRVADPGRWPLIEVHAVRLPQGGHRVLVSVDVLVCDSASYLILDRELRALYENPEAELPAIGTTFAECVQGLHAERDDRAAGYWSRRLDDLPPAPALPVRAADGPPRFGRRAARLAAPLWDTVRATAAKLGVTPTAVLLTAYSDVLAHWSQTDHFSLTLTVFDRPEVHPDVTKVVGEFSSLLLFESDRRGLATFADRVRAAQERLFDDLDHRAFSGLEVLAEQARRTGQQRNVPVVFTGMLGLDRLGGEPHDHEWLGPVGFGVSQTPQVWLDHQAYEHRGDLVLQWDVAETSLDAEQADAAFAAYVAWLTELAGTPETWSDVSAGPVLEKPEGLLDELRGIWAELLGLDPDAVPADVSFLGLGGDSLLVVRMASVIRQRLDVVLALTDIRAELTLAELVELVTSRGGQGARRRALDITVNRRLDPAAPFGLLPLQQAYFVGQQGEWELSYSSAHVCTDVALSDVDAERAPAALADALRRVIAHQPALRLRVSPDGTQRVLSADDPSTSVVPQVLDLREATAEVTAAEVARVRHEMSTSGPDPVTGPPVEMRLTLLPGGAARLHTAFSLLAVDGWSAGVFDRELLTYLAEPNAVLPPLMIDFGDYVTSLHNARAGESWQADQRWWTDRLAQLPQAPALPMRAEPDAVDVSSMAARETRLSEGDWESLRERCAAHEVTPTAAVLTVYAIVLARLAGERRFLLNSLQANRLPLHPDVDRMMGAFSSTALLSIDLPASGRFADLAAAVRAEMADSLAHNLVSGVEVSRELARLRGSRRPVAPVVFQSTLGLDAALGGERPFFAGPLGQVDISDYVQHIRTPQVHLELRVFELRGELVLNVAVVEELFGADVVDRLFTEVVGMVRELAAGLGWQDVIELPTRETVVATAPRSVLPVDSGPARDDLERRITTLWADLLGLSHVDRSADFFALGGDSLLAVRMLGRLSREHGLSAPPRTFLAAPTPAGLAEALRERDIAVPLRDGDGPPLFLLHPSGGDVLCYADLARKLQVPNPVIGLADPGLAGRAGPESIAEMVRRYRDVVRAWQPEGPYYLGGWSMGGTVGHELARALREDGAEVGLLVMIDSNSPERIVALEGLDEERTEDEMRLRYLRSLEAFLELDCGTGRGADELEALLADRGVTTTPVRLEVFGRHLNALGVHEAAALDDEVPVLLLRAGRPSPRNARIGMGVDDSFDDPGLGWAEHVHGDFRVVEVDAHHYSVLADPAIKHVADEIAAALRRTGGAA</sequence>
<dbReference type="GO" id="GO:0071770">
    <property type="term" value="P:DIM/DIP cell wall layer assembly"/>
    <property type="evidence" value="ECO:0007669"/>
    <property type="project" value="TreeGrafter"/>
</dbReference>
<dbReference type="SUPFAM" id="SSF51735">
    <property type="entry name" value="NAD(P)-binding Rossmann-fold domains"/>
    <property type="match status" value="2"/>
</dbReference>
<dbReference type="Gene3D" id="3.40.47.10">
    <property type="match status" value="1"/>
</dbReference>
<dbReference type="SUPFAM" id="SSF47336">
    <property type="entry name" value="ACP-like"/>
    <property type="match status" value="3"/>
</dbReference>
<evidence type="ECO:0000313" key="10">
    <source>
        <dbReference type="Proteomes" id="UP000481360"/>
    </source>
</evidence>
<dbReference type="Pfam" id="PF00109">
    <property type="entry name" value="ketoacyl-synt"/>
    <property type="match status" value="1"/>
</dbReference>
<dbReference type="InterPro" id="IPR023213">
    <property type="entry name" value="CAT-like_dom_sf"/>
</dbReference>
<dbReference type="GO" id="GO:0005737">
    <property type="term" value="C:cytoplasm"/>
    <property type="evidence" value="ECO:0007669"/>
    <property type="project" value="TreeGrafter"/>
</dbReference>
<name>A0A7C9RV51_9PSEU</name>
<keyword evidence="10" id="KW-1185">Reference proteome</keyword>
<dbReference type="Proteomes" id="UP000481360">
    <property type="component" value="Unassembled WGS sequence"/>
</dbReference>
<dbReference type="Pfam" id="PF00668">
    <property type="entry name" value="Condensation"/>
    <property type="match status" value="2"/>
</dbReference>
<dbReference type="SUPFAM" id="SSF52151">
    <property type="entry name" value="FabD/lysophospholipase-like"/>
    <property type="match status" value="1"/>
</dbReference>
<dbReference type="InterPro" id="IPR001242">
    <property type="entry name" value="Condensation_dom"/>
</dbReference>
<dbReference type="InterPro" id="IPR016036">
    <property type="entry name" value="Malonyl_transacylase_ACP-bd"/>
</dbReference>
<dbReference type="InterPro" id="IPR020802">
    <property type="entry name" value="TesA-like"/>
</dbReference>
<dbReference type="PROSITE" id="PS52004">
    <property type="entry name" value="KS3_2"/>
    <property type="match status" value="1"/>
</dbReference>
<dbReference type="SUPFAM" id="SSF53901">
    <property type="entry name" value="Thiolase-like"/>
    <property type="match status" value="1"/>
</dbReference>
<evidence type="ECO:0000313" key="9">
    <source>
        <dbReference type="EMBL" id="NGY64231.1"/>
    </source>
</evidence>
<dbReference type="SUPFAM" id="SSF53474">
    <property type="entry name" value="alpha/beta-Hydrolases"/>
    <property type="match status" value="1"/>
</dbReference>
<dbReference type="PANTHER" id="PTHR43775">
    <property type="entry name" value="FATTY ACID SYNTHASE"/>
    <property type="match status" value="1"/>
</dbReference>
<dbReference type="InterPro" id="IPR013968">
    <property type="entry name" value="PKS_KR"/>
</dbReference>
<dbReference type="Gene3D" id="3.30.70.3290">
    <property type="match status" value="1"/>
</dbReference>
<evidence type="ECO:0000256" key="2">
    <source>
        <dbReference type="ARBA" id="ARBA00004924"/>
    </source>
</evidence>
<dbReference type="Gene3D" id="3.40.366.10">
    <property type="entry name" value="Malonyl-Coenzyme A Acyl Carrier Protein, domain 2"/>
    <property type="match status" value="1"/>
</dbReference>
<dbReference type="Pfam" id="PF00698">
    <property type="entry name" value="Acyl_transf_1"/>
    <property type="match status" value="1"/>
</dbReference>
<dbReference type="InterPro" id="IPR032821">
    <property type="entry name" value="PKS_assoc"/>
</dbReference>
<keyword evidence="6" id="KW-0808">Transferase</keyword>
<dbReference type="RefSeq" id="WP_166053044.1">
    <property type="nucleotide sequence ID" value="NZ_JAAMPJ010000012.1"/>
</dbReference>
<dbReference type="Gene3D" id="3.30.559.10">
    <property type="entry name" value="Chloramphenicol acetyltransferase-like domain"/>
    <property type="match status" value="2"/>
</dbReference>
<dbReference type="SMART" id="SM00823">
    <property type="entry name" value="PKS_PP"/>
    <property type="match status" value="3"/>
</dbReference>
<reference evidence="9 10" key="1">
    <citation type="submission" date="2020-03" db="EMBL/GenBank/DDBJ databases">
        <title>Isolation and identification of active actinomycetes.</title>
        <authorList>
            <person name="Sun X."/>
        </authorList>
    </citation>
    <scope>NUCLEOTIDE SEQUENCE [LARGE SCALE GENOMIC DNA]</scope>
    <source>
        <strain evidence="9 10">NEAU-D13</strain>
    </source>
</reference>
<accession>A0A7C9RV51</accession>
<feature type="domain" description="Carrier" evidence="7">
    <location>
        <begin position="1275"/>
        <end position="1351"/>
    </location>
</feature>
<dbReference type="GO" id="GO:0005886">
    <property type="term" value="C:plasma membrane"/>
    <property type="evidence" value="ECO:0007669"/>
    <property type="project" value="TreeGrafter"/>
</dbReference>
<feature type="domain" description="Carrier" evidence="7">
    <location>
        <begin position="1794"/>
        <end position="1871"/>
    </location>
</feature>
<evidence type="ECO:0000256" key="3">
    <source>
        <dbReference type="ARBA" id="ARBA00022450"/>
    </source>
</evidence>
<evidence type="ECO:0000256" key="5">
    <source>
        <dbReference type="ARBA" id="ARBA00022598"/>
    </source>
</evidence>
<dbReference type="FunFam" id="3.30.559.30:FF:000006">
    <property type="entry name" value="Yersiniabactin polyketide/non-ribosomal peptide synthetase"/>
    <property type="match status" value="1"/>
</dbReference>
<dbReference type="Pfam" id="PF08659">
    <property type="entry name" value="KR"/>
    <property type="match status" value="1"/>
</dbReference>
<gene>
    <name evidence="9" type="ORF">G7043_35495</name>
</gene>
<dbReference type="Pfam" id="PF00550">
    <property type="entry name" value="PP-binding"/>
    <property type="match status" value="3"/>
</dbReference>
<dbReference type="PROSITE" id="PS00012">
    <property type="entry name" value="PHOSPHOPANTETHEINE"/>
    <property type="match status" value="2"/>
</dbReference>
<evidence type="ECO:0000256" key="6">
    <source>
        <dbReference type="ARBA" id="ARBA00022679"/>
    </source>
</evidence>
<dbReference type="SUPFAM" id="SSF52777">
    <property type="entry name" value="CoA-dependent acyltransferases"/>
    <property type="match status" value="4"/>
</dbReference>
<evidence type="ECO:0000259" key="7">
    <source>
        <dbReference type="PROSITE" id="PS50075"/>
    </source>
</evidence>
<dbReference type="InterPro" id="IPR029058">
    <property type="entry name" value="AB_hydrolase_fold"/>
</dbReference>
<dbReference type="GO" id="GO:0004312">
    <property type="term" value="F:fatty acid synthase activity"/>
    <property type="evidence" value="ECO:0007669"/>
    <property type="project" value="TreeGrafter"/>
</dbReference>
<dbReference type="InterPro" id="IPR016035">
    <property type="entry name" value="Acyl_Trfase/lysoPLipase"/>
</dbReference>
<dbReference type="InterPro" id="IPR009081">
    <property type="entry name" value="PP-bd_ACP"/>
</dbReference>
<dbReference type="GO" id="GO:0006633">
    <property type="term" value="P:fatty acid biosynthetic process"/>
    <property type="evidence" value="ECO:0007669"/>
    <property type="project" value="TreeGrafter"/>
</dbReference>
<dbReference type="InterPro" id="IPR006162">
    <property type="entry name" value="Ppantetheine_attach_site"/>
</dbReference>
<dbReference type="Gene3D" id="1.10.1200.10">
    <property type="entry name" value="ACP-like"/>
    <property type="match status" value="3"/>
</dbReference>
<keyword evidence="5" id="KW-0436">Ligase</keyword>
<proteinExistence type="predicted"/>
<dbReference type="CDD" id="cd19535">
    <property type="entry name" value="Cyc_NRPS"/>
    <property type="match status" value="2"/>
</dbReference>
<dbReference type="Gene3D" id="3.30.559.30">
    <property type="entry name" value="Nonribosomal peptide synthetase, condensation domain"/>
    <property type="match status" value="2"/>
</dbReference>
<evidence type="ECO:0000259" key="8">
    <source>
        <dbReference type="PROSITE" id="PS52004"/>
    </source>
</evidence>
<comment type="cofactor">
    <cofactor evidence="1">
        <name>pantetheine 4'-phosphate</name>
        <dbReference type="ChEBI" id="CHEBI:47942"/>
    </cofactor>
</comment>
<dbReference type="InterPro" id="IPR050091">
    <property type="entry name" value="PKS_NRPS_Biosynth_Enz"/>
</dbReference>
<dbReference type="SMART" id="SM00824">
    <property type="entry name" value="PKS_TE"/>
    <property type="match status" value="1"/>
</dbReference>
<dbReference type="PANTHER" id="PTHR43775:SF37">
    <property type="entry name" value="SI:DKEY-61P9.11"/>
    <property type="match status" value="1"/>
</dbReference>
<keyword evidence="4" id="KW-0597">Phosphoprotein</keyword>
<comment type="caution">
    <text evidence="9">The sequence shown here is derived from an EMBL/GenBank/DDBJ whole genome shotgun (WGS) entry which is preliminary data.</text>
</comment>
<dbReference type="InterPro" id="IPR014031">
    <property type="entry name" value="Ketoacyl_synth_C"/>
</dbReference>
<dbReference type="SMART" id="SM00827">
    <property type="entry name" value="PKS_AT"/>
    <property type="match status" value="1"/>
</dbReference>
<dbReference type="InterPro" id="IPR014043">
    <property type="entry name" value="Acyl_transferase_dom"/>
</dbReference>
<dbReference type="Pfam" id="PF02801">
    <property type="entry name" value="Ketoacyl-synt_C"/>
    <property type="match status" value="1"/>
</dbReference>
<dbReference type="Pfam" id="PF00975">
    <property type="entry name" value="Thioesterase"/>
    <property type="match status" value="1"/>
</dbReference>
<protein>
    <submittedName>
        <fullName evidence="9">SDR family NAD(P)-dependent oxidoreductase</fullName>
    </submittedName>
</protein>
<organism evidence="9 10">
    <name type="scientific">Lentzea alba</name>
    <dbReference type="NCBI Taxonomy" id="2714351"/>
    <lineage>
        <taxon>Bacteria</taxon>
        <taxon>Bacillati</taxon>
        <taxon>Actinomycetota</taxon>
        <taxon>Actinomycetes</taxon>
        <taxon>Pseudonocardiales</taxon>
        <taxon>Pseudonocardiaceae</taxon>
        <taxon>Lentzea</taxon>
    </lineage>
</organism>
<dbReference type="Gene3D" id="3.40.50.1820">
    <property type="entry name" value="alpha/beta hydrolase"/>
    <property type="match status" value="1"/>
</dbReference>
<dbReference type="InterPro" id="IPR001227">
    <property type="entry name" value="Ac_transferase_dom_sf"/>
</dbReference>
<dbReference type="InterPro" id="IPR001031">
    <property type="entry name" value="Thioesterase"/>
</dbReference>